<dbReference type="SUPFAM" id="SSF50630">
    <property type="entry name" value="Acid proteases"/>
    <property type="match status" value="1"/>
</dbReference>
<dbReference type="EMBL" id="MIYW01000013">
    <property type="protein sequence ID" value="OIR22199.1"/>
    <property type="molecule type" value="Genomic_DNA"/>
</dbReference>
<accession>A0A1J5TMN3</accession>
<comment type="caution">
    <text evidence="2">The sequence shown here is derived from an EMBL/GenBank/DDBJ whole genome shotgun (WGS) entry which is preliminary data.</text>
</comment>
<evidence type="ECO:0000313" key="3">
    <source>
        <dbReference type="Proteomes" id="UP000183686"/>
    </source>
</evidence>
<reference evidence="2 3" key="1">
    <citation type="submission" date="2016-08" db="EMBL/GenBank/DDBJ databases">
        <title>New Insights into Marine Group III Euryarchaeota, from dark to light.</title>
        <authorList>
            <person name="Haro-Moreno J.M."/>
            <person name="Rodriguez-Valera F."/>
            <person name="Lopez-Garcia P."/>
            <person name="Moreira D."/>
            <person name="Martin-Cuadrado A.B."/>
        </authorList>
    </citation>
    <scope>NUCLEOTIDE SEQUENCE [LARGE SCALE GENOMIC DNA]</scope>
    <source>
        <strain evidence="2">CG-Epi5</strain>
    </source>
</reference>
<evidence type="ECO:0000259" key="1">
    <source>
        <dbReference type="Pfam" id="PF05618"/>
    </source>
</evidence>
<organism evidence="2 3">
    <name type="scientific">Marine Group III euryarchaeote CG-Epi5</name>
    <dbReference type="NCBI Taxonomy" id="1888999"/>
    <lineage>
        <taxon>Archaea</taxon>
        <taxon>Methanobacteriati</taxon>
        <taxon>Thermoplasmatota</taxon>
        <taxon>Thermoplasmata</taxon>
        <taxon>Candidatus Thermoprofundales</taxon>
    </lineage>
</organism>
<dbReference type="PANTHER" id="PTHR38037">
    <property type="entry name" value="ZN_PROTEASE DOMAIN-CONTAINING PROTEIN"/>
    <property type="match status" value="1"/>
</dbReference>
<dbReference type="Gene3D" id="2.40.70.10">
    <property type="entry name" value="Acid Proteases"/>
    <property type="match status" value="1"/>
</dbReference>
<dbReference type="InterPro" id="IPR021109">
    <property type="entry name" value="Peptidase_aspartic_dom_sf"/>
</dbReference>
<evidence type="ECO:0000313" key="2">
    <source>
        <dbReference type="EMBL" id="OIR22199.1"/>
    </source>
</evidence>
<name>A0A1J5TMN3_9ARCH</name>
<dbReference type="Pfam" id="PF05618">
    <property type="entry name" value="Zn_protease"/>
    <property type="match status" value="1"/>
</dbReference>
<feature type="domain" description="Retropepsin-like aspartic endopeptidase" evidence="1">
    <location>
        <begin position="8"/>
        <end position="139"/>
    </location>
</feature>
<gene>
    <name evidence="2" type="ORF">BEU02_01660</name>
</gene>
<dbReference type="AlphaFoldDB" id="A0A1J5TMN3"/>
<protein>
    <recommendedName>
        <fullName evidence="1">Retropepsin-like aspartic endopeptidase domain-containing protein</fullName>
    </recommendedName>
</protein>
<sequence>MFVVKTTIGWRERVELLDFDDSIIKAKMDTGARTSSLHATHISESDDSGKKYVTFRLKNIGNDTKYKFFKSELKEWRIVKNSGGDEEYRPVINTKVRIAKRTMKIELTLTQRSRMSYDMLIGRTALRKKFLIDSGKSYSTKLVKK</sequence>
<dbReference type="InterPro" id="IPR008503">
    <property type="entry name" value="Asp_endopeptidase"/>
</dbReference>
<proteinExistence type="predicted"/>
<dbReference type="Proteomes" id="UP000183686">
    <property type="component" value="Unassembled WGS sequence"/>
</dbReference>
<dbReference type="PANTHER" id="PTHR38037:SF2">
    <property type="entry name" value="ATP-DEPENDENT ZINC PROTEASE DOMAIN-CONTAINING PROTEIN-RELATED"/>
    <property type="match status" value="1"/>
</dbReference>